<gene>
    <name evidence="1" type="ORF">ERS852471_00220</name>
</gene>
<sequence length="158" mass="17837">MKFKNLVWTLSKDDILSICKLLDKVTINKVEITDNIIIGGSYRVVGLNVDFEAKLALLPVNNNIVYIKVVDFKLAKKDITNPLVKKSMNLIINSITSIDGITYDSNTFKIELEKILNSICDESQKVHINDLYIESVKLINKEITLNLNLANITISNLK</sequence>
<evidence type="ECO:0000313" key="2">
    <source>
        <dbReference type="Proteomes" id="UP000095594"/>
    </source>
</evidence>
<name>A0A173YB07_9CLOT</name>
<dbReference type="RefSeq" id="WP_055263051.1">
    <property type="nucleotide sequence ID" value="NZ_CABIXQ010000001.1"/>
</dbReference>
<proteinExistence type="predicted"/>
<organism evidence="1 2">
    <name type="scientific">Clostridium disporicum</name>
    <dbReference type="NCBI Taxonomy" id="84024"/>
    <lineage>
        <taxon>Bacteria</taxon>
        <taxon>Bacillati</taxon>
        <taxon>Bacillota</taxon>
        <taxon>Clostridia</taxon>
        <taxon>Eubacteriales</taxon>
        <taxon>Clostridiaceae</taxon>
        <taxon>Clostridium</taxon>
    </lineage>
</organism>
<dbReference type="EMBL" id="CYZX01000001">
    <property type="protein sequence ID" value="CUN60195.1"/>
    <property type="molecule type" value="Genomic_DNA"/>
</dbReference>
<dbReference type="Proteomes" id="UP000095594">
    <property type="component" value="Unassembled WGS sequence"/>
</dbReference>
<protein>
    <submittedName>
        <fullName evidence="1">Uncharacterized protein</fullName>
    </submittedName>
</protein>
<accession>A0A173YB07</accession>
<dbReference type="OrthoDB" id="1932107at2"/>
<dbReference type="AlphaFoldDB" id="A0A173YB07"/>
<evidence type="ECO:0000313" key="1">
    <source>
        <dbReference type="EMBL" id="CUN60195.1"/>
    </source>
</evidence>
<reference evidence="1 2" key="1">
    <citation type="submission" date="2015-09" db="EMBL/GenBank/DDBJ databases">
        <authorList>
            <consortium name="Pathogen Informatics"/>
        </authorList>
    </citation>
    <scope>NUCLEOTIDE SEQUENCE [LARGE SCALE GENOMIC DNA]</scope>
    <source>
        <strain evidence="1 2">2789STDY5834856</strain>
    </source>
</reference>